<reference evidence="2 3" key="1">
    <citation type="submission" date="2016-03" db="EMBL/GenBank/DDBJ databases">
        <title>EvidentialGene: Evidence-directed Construction of Genes on Genomes.</title>
        <authorList>
            <person name="Gilbert D.G."/>
            <person name="Choi J.-H."/>
            <person name="Mockaitis K."/>
            <person name="Colbourne J."/>
            <person name="Pfrender M."/>
        </authorList>
    </citation>
    <scope>NUCLEOTIDE SEQUENCE [LARGE SCALE GENOMIC DNA]</scope>
    <source>
        <strain evidence="2 3">Xinb3</strain>
        <tissue evidence="2">Complete organism</tissue>
    </source>
</reference>
<feature type="signal peptide" evidence="1">
    <location>
        <begin position="1"/>
        <end position="22"/>
    </location>
</feature>
<sequence>MCDSLPFFLLLILSHDFHCLSSLSLLAHPFRNSFTVNEKTNKIYQIKKIIIIMHPLL</sequence>
<protein>
    <submittedName>
        <fullName evidence="2">Uncharacterized protein</fullName>
    </submittedName>
</protein>
<dbReference type="Proteomes" id="UP000076858">
    <property type="component" value="Unassembled WGS sequence"/>
</dbReference>
<evidence type="ECO:0000313" key="2">
    <source>
        <dbReference type="EMBL" id="KZS12702.1"/>
    </source>
</evidence>
<gene>
    <name evidence="2" type="ORF">APZ42_022900</name>
</gene>
<accession>A0A162C8A9</accession>
<keyword evidence="3" id="KW-1185">Reference proteome</keyword>
<feature type="chain" id="PRO_5007832475" evidence="1">
    <location>
        <begin position="23"/>
        <end position="57"/>
    </location>
</feature>
<keyword evidence="1" id="KW-0732">Signal</keyword>
<proteinExistence type="predicted"/>
<dbReference type="EMBL" id="LRGB01001361">
    <property type="protein sequence ID" value="KZS12702.1"/>
    <property type="molecule type" value="Genomic_DNA"/>
</dbReference>
<organism evidence="2 3">
    <name type="scientific">Daphnia magna</name>
    <dbReference type="NCBI Taxonomy" id="35525"/>
    <lineage>
        <taxon>Eukaryota</taxon>
        <taxon>Metazoa</taxon>
        <taxon>Ecdysozoa</taxon>
        <taxon>Arthropoda</taxon>
        <taxon>Crustacea</taxon>
        <taxon>Branchiopoda</taxon>
        <taxon>Diplostraca</taxon>
        <taxon>Cladocera</taxon>
        <taxon>Anomopoda</taxon>
        <taxon>Daphniidae</taxon>
        <taxon>Daphnia</taxon>
    </lineage>
</organism>
<evidence type="ECO:0000313" key="3">
    <source>
        <dbReference type="Proteomes" id="UP000076858"/>
    </source>
</evidence>
<evidence type="ECO:0000256" key="1">
    <source>
        <dbReference type="SAM" id="SignalP"/>
    </source>
</evidence>
<comment type="caution">
    <text evidence="2">The sequence shown here is derived from an EMBL/GenBank/DDBJ whole genome shotgun (WGS) entry which is preliminary data.</text>
</comment>
<dbReference type="AlphaFoldDB" id="A0A162C8A9"/>
<name>A0A162C8A9_9CRUS</name>